<dbReference type="SMART" id="SM00279">
    <property type="entry name" value="HhH2"/>
    <property type="match status" value="1"/>
</dbReference>
<dbReference type="GO" id="GO:0033567">
    <property type="term" value="P:DNA replication, Okazaki fragment processing"/>
    <property type="evidence" value="ECO:0007669"/>
    <property type="project" value="InterPro"/>
</dbReference>
<dbReference type="Pfam" id="PF01367">
    <property type="entry name" value="5_3_exonuc"/>
    <property type="match status" value="1"/>
</dbReference>
<dbReference type="InterPro" id="IPR020045">
    <property type="entry name" value="DNA_polI_H3TH"/>
</dbReference>
<sequence>MLNAILAPIPDARAVFRGFGWYNGNMRRMVIFDFYNLLHRSYHAFPREMKTSTGIQTNAVYGFVSSVLSTLKELNPQYIVVAGETGPSFRKEQFEDYKATRKWREEYPDEAEELDKQAELVKEVISKMSIPVIEVPTYEADDVIGTVAEKFAGESVEMVIVSNDMDMLQLVNSLVKVLRPARPPFVKKKIYTKDAVVKSFGFVPVKIIDYKALRGDPSDNIPGVKGIGDKTAKKLIMEFGSLENIYNSIDTLTPPSLKKKLTEGKESAFLSKELSTIKTDAPINISLKDMEVKEFNNEEVFSVFGKYEFKSLLPKLSANKTSPKDENQIGFGF</sequence>
<dbReference type="PANTHER" id="PTHR42646:SF2">
    <property type="entry name" value="5'-3' EXONUCLEASE FAMILY PROTEIN"/>
    <property type="match status" value="1"/>
</dbReference>
<evidence type="ECO:0000313" key="6">
    <source>
        <dbReference type="Proteomes" id="UP000230787"/>
    </source>
</evidence>
<keyword evidence="1" id="KW-0540">Nuclease</keyword>
<keyword evidence="2" id="KW-0378">Hydrolase</keyword>
<dbReference type="InterPro" id="IPR038969">
    <property type="entry name" value="FEN"/>
</dbReference>
<dbReference type="AlphaFoldDB" id="A0A2H0WLP8"/>
<dbReference type="Proteomes" id="UP000230787">
    <property type="component" value="Unassembled WGS sequence"/>
</dbReference>
<reference evidence="6" key="1">
    <citation type="submission" date="2017-09" db="EMBL/GenBank/DDBJ databases">
        <title>Depth-based differentiation of microbial function through sediment-hosted aquifers and enrichment of novel symbionts in the deep terrestrial subsurface.</title>
        <authorList>
            <person name="Probst A.J."/>
            <person name="Ladd B."/>
            <person name="Jarett J.K."/>
            <person name="Geller-Mcgrath D.E."/>
            <person name="Sieber C.M.K."/>
            <person name="Emerson J.B."/>
            <person name="Anantharaman K."/>
            <person name="Thomas B.C."/>
            <person name="Malmstrom R."/>
            <person name="Stieglmeier M."/>
            <person name="Klingl A."/>
            <person name="Woyke T."/>
            <person name="Ryan C.M."/>
            <person name="Banfield J.F."/>
        </authorList>
    </citation>
    <scope>NUCLEOTIDE SEQUENCE [LARGE SCALE GENOMIC DNA]</scope>
</reference>
<dbReference type="GO" id="GO:0017108">
    <property type="term" value="F:5'-flap endonuclease activity"/>
    <property type="evidence" value="ECO:0007669"/>
    <property type="project" value="InterPro"/>
</dbReference>
<dbReference type="Pfam" id="PF02739">
    <property type="entry name" value="5_3_exonuc_N"/>
    <property type="match status" value="1"/>
</dbReference>
<accession>A0A2H0WLP8</accession>
<dbReference type="Gene3D" id="3.40.50.1010">
    <property type="entry name" value="5'-nuclease"/>
    <property type="match status" value="1"/>
</dbReference>
<dbReference type="CDD" id="cd09898">
    <property type="entry name" value="H3TH_53EXO"/>
    <property type="match status" value="1"/>
</dbReference>
<dbReference type="EMBL" id="PEZN01000028">
    <property type="protein sequence ID" value="PIS12848.1"/>
    <property type="molecule type" value="Genomic_DNA"/>
</dbReference>
<dbReference type="InterPro" id="IPR002421">
    <property type="entry name" value="5-3_exonuclease"/>
</dbReference>
<protein>
    <recommendedName>
        <fullName evidence="4">5'-3' exonuclease domain-containing protein</fullName>
    </recommendedName>
</protein>
<evidence type="ECO:0000256" key="3">
    <source>
        <dbReference type="ARBA" id="ARBA00023125"/>
    </source>
</evidence>
<dbReference type="PANTHER" id="PTHR42646">
    <property type="entry name" value="FLAP ENDONUCLEASE XNI"/>
    <property type="match status" value="1"/>
</dbReference>
<comment type="caution">
    <text evidence="5">The sequence shown here is derived from an EMBL/GenBank/DDBJ whole genome shotgun (WGS) entry which is preliminary data.</text>
</comment>
<dbReference type="SUPFAM" id="SSF88723">
    <property type="entry name" value="PIN domain-like"/>
    <property type="match status" value="1"/>
</dbReference>
<feature type="domain" description="5'-3' exonuclease" evidence="4">
    <location>
        <begin position="26"/>
        <end position="293"/>
    </location>
</feature>
<keyword evidence="3" id="KW-0238">DNA-binding</keyword>
<organism evidence="5 6">
    <name type="scientific">candidate division WWE3 bacterium CG09_land_8_20_14_0_10_39_24</name>
    <dbReference type="NCBI Taxonomy" id="1975088"/>
    <lineage>
        <taxon>Bacteria</taxon>
        <taxon>Katanobacteria</taxon>
    </lineage>
</organism>
<dbReference type="InterPro" id="IPR008918">
    <property type="entry name" value="HhH2"/>
</dbReference>
<dbReference type="Gene3D" id="1.10.150.20">
    <property type="entry name" value="5' to 3' exonuclease, C-terminal subdomain"/>
    <property type="match status" value="1"/>
</dbReference>
<name>A0A2H0WLP8_UNCKA</name>
<dbReference type="InterPro" id="IPR036279">
    <property type="entry name" value="5-3_exonuclease_C_sf"/>
</dbReference>
<dbReference type="SMART" id="SM00475">
    <property type="entry name" value="53EXOc"/>
    <property type="match status" value="1"/>
</dbReference>
<dbReference type="InterPro" id="IPR020046">
    <property type="entry name" value="5-3_exonucl_a-hlix_arch_N"/>
</dbReference>
<dbReference type="GO" id="GO:0008409">
    <property type="term" value="F:5'-3' exonuclease activity"/>
    <property type="evidence" value="ECO:0007669"/>
    <property type="project" value="InterPro"/>
</dbReference>
<evidence type="ECO:0000256" key="1">
    <source>
        <dbReference type="ARBA" id="ARBA00022722"/>
    </source>
</evidence>
<dbReference type="SUPFAM" id="SSF47807">
    <property type="entry name" value="5' to 3' exonuclease, C-terminal subdomain"/>
    <property type="match status" value="1"/>
</dbReference>
<evidence type="ECO:0000259" key="4">
    <source>
        <dbReference type="SMART" id="SM00475"/>
    </source>
</evidence>
<dbReference type="CDD" id="cd09859">
    <property type="entry name" value="PIN_53EXO"/>
    <property type="match status" value="1"/>
</dbReference>
<dbReference type="GO" id="GO:0003677">
    <property type="term" value="F:DNA binding"/>
    <property type="evidence" value="ECO:0007669"/>
    <property type="project" value="UniProtKB-KW"/>
</dbReference>
<evidence type="ECO:0000313" key="5">
    <source>
        <dbReference type="EMBL" id="PIS12848.1"/>
    </source>
</evidence>
<evidence type="ECO:0000256" key="2">
    <source>
        <dbReference type="ARBA" id="ARBA00022801"/>
    </source>
</evidence>
<proteinExistence type="predicted"/>
<dbReference type="FunFam" id="1.10.150.20:FF:000003">
    <property type="entry name" value="DNA polymerase I"/>
    <property type="match status" value="1"/>
</dbReference>
<dbReference type="InterPro" id="IPR029060">
    <property type="entry name" value="PIN-like_dom_sf"/>
</dbReference>
<gene>
    <name evidence="5" type="ORF">COT69_02055</name>
</gene>